<dbReference type="InterPro" id="IPR052529">
    <property type="entry name" value="Bact_Transport_Assoc"/>
</dbReference>
<name>A0ABS2QUM2_9BACI</name>
<dbReference type="PANTHER" id="PTHR30590:SF2">
    <property type="entry name" value="INNER MEMBRANE PROTEIN"/>
    <property type="match status" value="1"/>
</dbReference>
<dbReference type="InterPro" id="IPR007349">
    <property type="entry name" value="DUF418"/>
</dbReference>
<feature type="domain" description="DUF418" evidence="2">
    <location>
        <begin position="224"/>
        <end position="372"/>
    </location>
</feature>
<comment type="caution">
    <text evidence="3">The sequence shown here is derived from an EMBL/GenBank/DDBJ whole genome shotgun (WGS) entry which is preliminary data.</text>
</comment>
<feature type="transmembrane region" description="Helical" evidence="1">
    <location>
        <begin position="308"/>
        <end position="327"/>
    </location>
</feature>
<feature type="transmembrane region" description="Helical" evidence="1">
    <location>
        <begin position="86"/>
        <end position="109"/>
    </location>
</feature>
<feature type="transmembrane region" description="Helical" evidence="1">
    <location>
        <begin position="115"/>
        <end position="132"/>
    </location>
</feature>
<feature type="transmembrane region" description="Helical" evidence="1">
    <location>
        <begin position="242"/>
        <end position="264"/>
    </location>
</feature>
<keyword evidence="1" id="KW-0472">Membrane</keyword>
<feature type="transmembrane region" description="Helical" evidence="1">
    <location>
        <begin position="139"/>
        <end position="163"/>
    </location>
</feature>
<feature type="transmembrane region" description="Helical" evidence="1">
    <location>
        <begin position="270"/>
        <end position="288"/>
    </location>
</feature>
<dbReference type="RefSeq" id="WP_205186605.1">
    <property type="nucleotide sequence ID" value="NZ_JAFBFC010000003.1"/>
</dbReference>
<protein>
    <recommendedName>
        <fullName evidence="2">DUF418 domain-containing protein</fullName>
    </recommendedName>
</protein>
<accession>A0ABS2QUM2</accession>
<keyword evidence="4" id="KW-1185">Reference proteome</keyword>
<keyword evidence="1" id="KW-1133">Transmembrane helix</keyword>
<feature type="transmembrane region" description="Helical" evidence="1">
    <location>
        <begin position="339"/>
        <end position="357"/>
    </location>
</feature>
<evidence type="ECO:0000259" key="2">
    <source>
        <dbReference type="Pfam" id="PF04235"/>
    </source>
</evidence>
<dbReference type="EMBL" id="JAFBFC010000003">
    <property type="protein sequence ID" value="MBM7703100.1"/>
    <property type="molecule type" value="Genomic_DNA"/>
</dbReference>
<keyword evidence="1" id="KW-0812">Transmembrane</keyword>
<dbReference type="Pfam" id="PF04235">
    <property type="entry name" value="DUF418"/>
    <property type="match status" value="1"/>
</dbReference>
<feature type="transmembrane region" description="Helical" evidence="1">
    <location>
        <begin position="50"/>
        <end position="74"/>
    </location>
</feature>
<feature type="transmembrane region" description="Helical" evidence="1">
    <location>
        <begin position="206"/>
        <end position="230"/>
    </location>
</feature>
<proteinExistence type="predicted"/>
<reference evidence="3 4" key="1">
    <citation type="submission" date="2021-01" db="EMBL/GenBank/DDBJ databases">
        <title>Genomic Encyclopedia of Type Strains, Phase IV (KMG-IV): sequencing the most valuable type-strain genomes for metagenomic binning, comparative biology and taxonomic classification.</title>
        <authorList>
            <person name="Goeker M."/>
        </authorList>
    </citation>
    <scope>NUCLEOTIDE SEQUENCE [LARGE SCALE GENOMIC DNA]</scope>
    <source>
        <strain evidence="3 4">DSM 104297</strain>
    </source>
</reference>
<dbReference type="PANTHER" id="PTHR30590">
    <property type="entry name" value="INNER MEMBRANE PROTEIN"/>
    <property type="match status" value="1"/>
</dbReference>
<evidence type="ECO:0000313" key="3">
    <source>
        <dbReference type="EMBL" id="MBM7703100.1"/>
    </source>
</evidence>
<evidence type="ECO:0000313" key="4">
    <source>
        <dbReference type="Proteomes" id="UP000809829"/>
    </source>
</evidence>
<dbReference type="Proteomes" id="UP000809829">
    <property type="component" value="Unassembled WGS sequence"/>
</dbReference>
<evidence type="ECO:0000256" key="1">
    <source>
        <dbReference type="SAM" id="Phobius"/>
    </source>
</evidence>
<feature type="transmembrane region" description="Helical" evidence="1">
    <location>
        <begin position="12"/>
        <end position="30"/>
    </location>
</feature>
<organism evidence="3 4">
    <name type="scientific">Priestia iocasae</name>
    <dbReference type="NCBI Taxonomy" id="2291674"/>
    <lineage>
        <taxon>Bacteria</taxon>
        <taxon>Bacillati</taxon>
        <taxon>Bacillota</taxon>
        <taxon>Bacilli</taxon>
        <taxon>Bacillales</taxon>
        <taxon>Bacillaceae</taxon>
        <taxon>Priestia</taxon>
    </lineage>
</organism>
<sequence>MNRLRLLDILRGFAILGTLGTNIWLFATLGDFTLFLGGNSKWWEQVDTSMMMIFAFFTNGKFLALLTILFGAGLELKRRKLQKTKGLWPWMYIWTAFLLFLDGLLHYILVFEYDILMSYAVTAIIVSFIVTKSKRVMKWVIGICIGLHLLIVSLLTVSFQMLVKVPALSQELKIEMMEVSALYMTGTWLEQVQMRLTDFWALRSEAIMVLPMNILLFLLGVLFVRSGVFMMDEQGRMKRRKLLIYGLLFGIPLNALTFVPGGFFDISVRYLFAPVLSLGYLGLLAWMLERAEHSFLLSRFEEVGKVALSCYILQNIASSILFYGWGFGLSEHYSGLNTFIIWLAICMLMFMFAHLWLRFFTLGPVEYVWRTLGNLPLKRLKHHHTHTPQ</sequence>
<gene>
    <name evidence="3" type="ORF">JOC83_001947</name>
</gene>